<reference evidence="2 3" key="1">
    <citation type="submission" date="2019-09" db="EMBL/GenBank/DDBJ databases">
        <title>Genome sequence of Rhodovastum atsumiense, a diverse member of the Acetobacteraceae family of non-sulfur purple photosynthetic bacteria.</title>
        <authorList>
            <person name="Meyer T."/>
            <person name="Kyndt J."/>
        </authorList>
    </citation>
    <scope>NUCLEOTIDE SEQUENCE [LARGE SCALE GENOMIC DNA]</scope>
    <source>
        <strain evidence="2 3">DSM 21279</strain>
    </source>
</reference>
<dbReference type="RefSeq" id="WP_150045741.1">
    <property type="nucleotide sequence ID" value="NZ_OW485601.1"/>
</dbReference>
<protein>
    <recommendedName>
        <fullName evidence="4">FeoB-associated Cys-rich membrane protein</fullName>
    </recommendedName>
</protein>
<evidence type="ECO:0000256" key="1">
    <source>
        <dbReference type="SAM" id="Phobius"/>
    </source>
</evidence>
<dbReference type="AlphaFoldDB" id="A0A5M6IKD4"/>
<proteinExistence type="predicted"/>
<evidence type="ECO:0000313" key="2">
    <source>
        <dbReference type="EMBL" id="KAA5608018.1"/>
    </source>
</evidence>
<evidence type="ECO:0000313" key="3">
    <source>
        <dbReference type="Proteomes" id="UP000325255"/>
    </source>
</evidence>
<evidence type="ECO:0008006" key="4">
    <source>
        <dbReference type="Google" id="ProtNLM"/>
    </source>
</evidence>
<keyword evidence="1" id="KW-0812">Transmembrane</keyword>
<keyword evidence="1" id="KW-0472">Membrane</keyword>
<name>A0A5M6IKD4_9PROT</name>
<accession>A0A5M6IKD4</accession>
<organism evidence="2 3">
    <name type="scientific">Rhodovastum atsumiense</name>
    <dbReference type="NCBI Taxonomy" id="504468"/>
    <lineage>
        <taxon>Bacteria</taxon>
        <taxon>Pseudomonadati</taxon>
        <taxon>Pseudomonadota</taxon>
        <taxon>Alphaproteobacteria</taxon>
        <taxon>Acetobacterales</taxon>
        <taxon>Acetobacteraceae</taxon>
        <taxon>Rhodovastum</taxon>
    </lineage>
</organism>
<keyword evidence="1" id="KW-1133">Transmembrane helix</keyword>
<gene>
    <name evidence="2" type="ORF">F1189_31060</name>
</gene>
<feature type="transmembrane region" description="Helical" evidence="1">
    <location>
        <begin position="6"/>
        <end position="24"/>
    </location>
</feature>
<sequence length="62" mass="6583">MMSQSWWDVAGLTVIGLGCLGLILRRLRLIFLTSRANGCARGCGCAKACGTARTMPGRPDQA</sequence>
<dbReference type="Proteomes" id="UP000325255">
    <property type="component" value="Unassembled WGS sequence"/>
</dbReference>
<keyword evidence="3" id="KW-1185">Reference proteome</keyword>
<dbReference type="EMBL" id="VWPK01000114">
    <property type="protein sequence ID" value="KAA5608018.1"/>
    <property type="molecule type" value="Genomic_DNA"/>
</dbReference>
<comment type="caution">
    <text evidence="2">The sequence shown here is derived from an EMBL/GenBank/DDBJ whole genome shotgun (WGS) entry which is preliminary data.</text>
</comment>